<name>A0A9X0A1B6_9CNID</name>
<dbReference type="GO" id="GO:0005886">
    <property type="term" value="C:plasma membrane"/>
    <property type="evidence" value="ECO:0007669"/>
    <property type="project" value="UniProtKB-SubCell"/>
</dbReference>
<dbReference type="InterPro" id="IPR000276">
    <property type="entry name" value="GPCR_Rhodpsn"/>
</dbReference>
<dbReference type="PROSITE" id="PS00237">
    <property type="entry name" value="G_PROTEIN_RECEP_F1_1"/>
    <property type="match status" value="1"/>
</dbReference>
<dbReference type="Proteomes" id="UP001163046">
    <property type="component" value="Unassembled WGS sequence"/>
</dbReference>
<evidence type="ECO:0000256" key="1">
    <source>
        <dbReference type="ARBA" id="ARBA00004651"/>
    </source>
</evidence>
<dbReference type="OrthoDB" id="5980537at2759"/>
<gene>
    <name evidence="12" type="ORF">OS493_017273</name>
</gene>
<keyword evidence="2" id="KW-1003">Cell membrane</keyword>
<evidence type="ECO:0000256" key="8">
    <source>
        <dbReference type="ARBA" id="ARBA00023224"/>
    </source>
</evidence>
<feature type="transmembrane region" description="Helical" evidence="10">
    <location>
        <begin position="6"/>
        <end position="30"/>
    </location>
</feature>
<keyword evidence="4 10" id="KW-1133">Transmembrane helix</keyword>
<keyword evidence="3 9" id="KW-0812">Transmembrane</keyword>
<keyword evidence="6 10" id="KW-0472">Membrane</keyword>
<evidence type="ECO:0000313" key="13">
    <source>
        <dbReference type="Proteomes" id="UP001163046"/>
    </source>
</evidence>
<evidence type="ECO:0000313" key="12">
    <source>
        <dbReference type="EMBL" id="KAJ7391577.1"/>
    </source>
</evidence>
<dbReference type="GO" id="GO:0004930">
    <property type="term" value="F:G protein-coupled receptor activity"/>
    <property type="evidence" value="ECO:0007669"/>
    <property type="project" value="UniProtKB-KW"/>
</dbReference>
<dbReference type="SUPFAM" id="SSF81321">
    <property type="entry name" value="Family A G protein-coupled receptor-like"/>
    <property type="match status" value="1"/>
</dbReference>
<dbReference type="InterPro" id="IPR017452">
    <property type="entry name" value="GPCR_Rhodpsn_7TM"/>
</dbReference>
<organism evidence="12 13">
    <name type="scientific">Desmophyllum pertusum</name>
    <dbReference type="NCBI Taxonomy" id="174260"/>
    <lineage>
        <taxon>Eukaryota</taxon>
        <taxon>Metazoa</taxon>
        <taxon>Cnidaria</taxon>
        <taxon>Anthozoa</taxon>
        <taxon>Hexacorallia</taxon>
        <taxon>Scleractinia</taxon>
        <taxon>Caryophylliina</taxon>
        <taxon>Caryophylliidae</taxon>
        <taxon>Desmophyllum</taxon>
    </lineage>
</organism>
<evidence type="ECO:0000256" key="5">
    <source>
        <dbReference type="ARBA" id="ARBA00023040"/>
    </source>
</evidence>
<keyword evidence="7 9" id="KW-0675">Receptor</keyword>
<dbReference type="PANTHER" id="PTHR24248">
    <property type="entry name" value="ADRENERGIC RECEPTOR-RELATED G-PROTEIN COUPLED RECEPTOR"/>
    <property type="match status" value="1"/>
</dbReference>
<dbReference type="PRINTS" id="PR00237">
    <property type="entry name" value="GPCRRHODOPSN"/>
</dbReference>
<feature type="domain" description="G-protein coupled receptors family 1 profile" evidence="11">
    <location>
        <begin position="21"/>
        <end position="113"/>
    </location>
</feature>
<comment type="caution">
    <text evidence="12">The sequence shown here is derived from an EMBL/GenBank/DDBJ whole genome shotgun (WGS) entry which is preliminary data.</text>
</comment>
<dbReference type="AlphaFoldDB" id="A0A9X0A1B6"/>
<keyword evidence="13" id="KW-1185">Reference proteome</keyword>
<accession>A0A9X0A1B6</accession>
<dbReference type="Gene3D" id="1.20.1070.10">
    <property type="entry name" value="Rhodopsin 7-helix transmembrane proteins"/>
    <property type="match status" value="1"/>
</dbReference>
<sequence length="113" mass="12304">MRDVSWSFIILSCTSFLIVAINAIVCVFVVTNIRLRTYTNGFLVSLAVSDILTGGLFFPVHLSGPDSPVASSEGYLIAFVLISGVGNICLVTWDRYIAVVKTVYVQENSEVPL</sequence>
<dbReference type="CDD" id="cd00637">
    <property type="entry name" value="7tm_classA_rhodopsin-like"/>
    <property type="match status" value="1"/>
</dbReference>
<evidence type="ECO:0000256" key="9">
    <source>
        <dbReference type="RuleBase" id="RU000688"/>
    </source>
</evidence>
<dbReference type="Pfam" id="PF00001">
    <property type="entry name" value="7tm_1"/>
    <property type="match status" value="1"/>
</dbReference>
<evidence type="ECO:0000256" key="4">
    <source>
        <dbReference type="ARBA" id="ARBA00022989"/>
    </source>
</evidence>
<reference evidence="12" key="1">
    <citation type="submission" date="2023-01" db="EMBL/GenBank/DDBJ databases">
        <title>Genome assembly of the deep-sea coral Lophelia pertusa.</title>
        <authorList>
            <person name="Herrera S."/>
            <person name="Cordes E."/>
        </authorList>
    </citation>
    <scope>NUCLEOTIDE SEQUENCE</scope>
    <source>
        <strain evidence="12">USNM1676648</strain>
        <tissue evidence="12">Polyp</tissue>
    </source>
</reference>
<evidence type="ECO:0000256" key="6">
    <source>
        <dbReference type="ARBA" id="ARBA00023136"/>
    </source>
</evidence>
<evidence type="ECO:0000259" key="11">
    <source>
        <dbReference type="PROSITE" id="PS50262"/>
    </source>
</evidence>
<proteinExistence type="inferred from homology"/>
<evidence type="ECO:0000256" key="7">
    <source>
        <dbReference type="ARBA" id="ARBA00023170"/>
    </source>
</evidence>
<protein>
    <recommendedName>
        <fullName evidence="11">G-protein coupled receptors family 1 profile domain-containing protein</fullName>
    </recommendedName>
</protein>
<keyword evidence="8 9" id="KW-0807">Transducer</keyword>
<keyword evidence="5 9" id="KW-0297">G-protein coupled receptor</keyword>
<dbReference type="PROSITE" id="PS50262">
    <property type="entry name" value="G_PROTEIN_RECEP_F1_2"/>
    <property type="match status" value="1"/>
</dbReference>
<comment type="subcellular location">
    <subcellularLocation>
        <location evidence="1">Cell membrane</location>
        <topology evidence="1">Multi-pass membrane protein</topology>
    </subcellularLocation>
</comment>
<feature type="transmembrane region" description="Helical" evidence="10">
    <location>
        <begin position="42"/>
        <end position="62"/>
    </location>
</feature>
<feature type="transmembrane region" description="Helical" evidence="10">
    <location>
        <begin position="74"/>
        <end position="93"/>
    </location>
</feature>
<evidence type="ECO:0000256" key="3">
    <source>
        <dbReference type="ARBA" id="ARBA00022692"/>
    </source>
</evidence>
<evidence type="ECO:0000256" key="2">
    <source>
        <dbReference type="ARBA" id="ARBA00022475"/>
    </source>
</evidence>
<evidence type="ECO:0000256" key="10">
    <source>
        <dbReference type="SAM" id="Phobius"/>
    </source>
</evidence>
<comment type="similarity">
    <text evidence="9">Belongs to the G-protein coupled receptor 1 family.</text>
</comment>
<dbReference type="EMBL" id="MU825405">
    <property type="protein sequence ID" value="KAJ7391577.1"/>
    <property type="molecule type" value="Genomic_DNA"/>
</dbReference>